<keyword evidence="3 6" id="KW-0812">Transmembrane</keyword>
<proteinExistence type="predicted"/>
<evidence type="ECO:0000259" key="7">
    <source>
        <dbReference type="Pfam" id="PF02687"/>
    </source>
</evidence>
<dbReference type="InterPro" id="IPR003838">
    <property type="entry name" value="ABC3_permease_C"/>
</dbReference>
<feature type="transmembrane region" description="Helical" evidence="6">
    <location>
        <begin position="273"/>
        <end position="293"/>
    </location>
</feature>
<sequence length="305" mass="32168">MIIPRVPVQHRRLLPDRRLSGPTPWVIAILMMLTLLAAAAGFGLARSANAIGAAIAGRVTVQIVTANPVTRAEQATALRRAAAAQPFVLSARAVEQEELQATLGQWFGSEANSEGGDDPVLKSLPLPALVDIDFVGEDRTGHMRQLKALVAREAPGARVIPHAEWLGPVARLIRSLAWIAGGMVLLMTLASAAVVIMTARAALATHFPTIEMLHMIGATDRQITRLFQRRIAIDTAYGIALGTVVAAAILLLIGWQWSGVTSGLAATASFGPAGWALLLALPLLAIALAALTARQTLLAALKKIL</sequence>
<keyword evidence="2" id="KW-1003">Cell membrane</keyword>
<dbReference type="PANTHER" id="PTHR47755">
    <property type="entry name" value="CELL DIVISION PROTEIN FTSX"/>
    <property type="match status" value="1"/>
</dbReference>
<feature type="transmembrane region" description="Helical" evidence="6">
    <location>
        <begin position="25"/>
        <end position="45"/>
    </location>
</feature>
<reference evidence="8 9" key="1">
    <citation type="journal article" date="2015" name="Int. J. Syst. Evol. Microbiol.">
        <title>Description of Sphingopyxis fribergensis sp. nov. - a soil bacterium with the ability to degrade styrene and phenylacetic acid.</title>
        <authorList>
            <person name="Oelschlagel M."/>
            <person name="Ruckert C."/>
            <person name="Kalinowski J."/>
            <person name="Schmidt G."/>
            <person name="Schlomann M."/>
            <person name="Tischler D."/>
        </authorList>
    </citation>
    <scope>NUCLEOTIDE SEQUENCE [LARGE SCALE GENOMIC DNA]</scope>
    <source>
        <strain evidence="8 9">Kp5.2</strain>
    </source>
</reference>
<keyword evidence="4 6" id="KW-1133">Transmembrane helix</keyword>
<keyword evidence="9" id="KW-1185">Reference proteome</keyword>
<evidence type="ECO:0000313" key="9">
    <source>
        <dbReference type="Proteomes" id="UP000030907"/>
    </source>
</evidence>
<comment type="subcellular location">
    <subcellularLocation>
        <location evidence="1">Cell membrane</location>
        <topology evidence="1">Multi-pass membrane protein</topology>
    </subcellularLocation>
</comment>
<feature type="transmembrane region" description="Helical" evidence="6">
    <location>
        <begin position="231"/>
        <end position="253"/>
    </location>
</feature>
<dbReference type="GO" id="GO:0005886">
    <property type="term" value="C:plasma membrane"/>
    <property type="evidence" value="ECO:0007669"/>
    <property type="project" value="UniProtKB-SubCell"/>
</dbReference>
<dbReference type="EMBL" id="CP009122">
    <property type="protein sequence ID" value="AJA10976.1"/>
    <property type="molecule type" value="Genomic_DNA"/>
</dbReference>
<evidence type="ECO:0000256" key="5">
    <source>
        <dbReference type="ARBA" id="ARBA00023136"/>
    </source>
</evidence>
<accession>A0A0A7PLJ8</accession>
<dbReference type="OrthoDB" id="8478373at2"/>
<evidence type="ECO:0000256" key="4">
    <source>
        <dbReference type="ARBA" id="ARBA00022989"/>
    </source>
</evidence>
<evidence type="ECO:0000313" key="8">
    <source>
        <dbReference type="EMBL" id="AJA10976.1"/>
    </source>
</evidence>
<evidence type="ECO:0000256" key="3">
    <source>
        <dbReference type="ARBA" id="ARBA00022692"/>
    </source>
</evidence>
<name>A0A0A7PLJ8_9SPHN</name>
<dbReference type="InterPro" id="IPR004513">
    <property type="entry name" value="FtsX"/>
</dbReference>
<dbReference type="RefSeq" id="WP_039578075.1">
    <property type="nucleotide sequence ID" value="NZ_CP009122.1"/>
</dbReference>
<dbReference type="PANTHER" id="PTHR47755:SF1">
    <property type="entry name" value="CELL DIVISION PROTEIN FTSX"/>
    <property type="match status" value="1"/>
</dbReference>
<protein>
    <recommendedName>
        <fullName evidence="7">ABC3 transporter permease C-terminal domain-containing protein</fullName>
    </recommendedName>
</protein>
<keyword evidence="5 6" id="KW-0472">Membrane</keyword>
<organism evidence="8 9">
    <name type="scientific">Sphingopyxis fribergensis</name>
    <dbReference type="NCBI Taxonomy" id="1515612"/>
    <lineage>
        <taxon>Bacteria</taxon>
        <taxon>Pseudomonadati</taxon>
        <taxon>Pseudomonadota</taxon>
        <taxon>Alphaproteobacteria</taxon>
        <taxon>Sphingomonadales</taxon>
        <taxon>Sphingomonadaceae</taxon>
        <taxon>Sphingopyxis</taxon>
    </lineage>
</organism>
<dbReference type="STRING" id="1515612.SKP52_20560"/>
<evidence type="ECO:0000256" key="1">
    <source>
        <dbReference type="ARBA" id="ARBA00004651"/>
    </source>
</evidence>
<feature type="transmembrane region" description="Helical" evidence="6">
    <location>
        <begin position="176"/>
        <end position="196"/>
    </location>
</feature>
<dbReference type="Pfam" id="PF02687">
    <property type="entry name" value="FtsX"/>
    <property type="match status" value="1"/>
</dbReference>
<dbReference type="GO" id="GO:0032153">
    <property type="term" value="C:cell division site"/>
    <property type="evidence" value="ECO:0007669"/>
    <property type="project" value="TreeGrafter"/>
</dbReference>
<dbReference type="KEGG" id="sphk:SKP52_20560"/>
<gene>
    <name evidence="8" type="ORF">SKP52_20560</name>
</gene>
<dbReference type="Proteomes" id="UP000030907">
    <property type="component" value="Chromosome"/>
</dbReference>
<dbReference type="HOGENOM" id="CLU_067538_0_0_5"/>
<feature type="domain" description="ABC3 transporter permease C-terminal" evidence="7">
    <location>
        <begin position="183"/>
        <end position="292"/>
    </location>
</feature>
<evidence type="ECO:0000256" key="2">
    <source>
        <dbReference type="ARBA" id="ARBA00022475"/>
    </source>
</evidence>
<dbReference type="GO" id="GO:0051301">
    <property type="term" value="P:cell division"/>
    <property type="evidence" value="ECO:0007669"/>
    <property type="project" value="InterPro"/>
</dbReference>
<dbReference type="AlphaFoldDB" id="A0A0A7PLJ8"/>
<evidence type="ECO:0000256" key="6">
    <source>
        <dbReference type="SAM" id="Phobius"/>
    </source>
</evidence>